<feature type="domain" description="Peptidase S8/S53" evidence="6">
    <location>
        <begin position="192"/>
        <end position="273"/>
    </location>
</feature>
<dbReference type="GO" id="GO:0004252">
    <property type="term" value="F:serine-type endopeptidase activity"/>
    <property type="evidence" value="ECO:0007669"/>
    <property type="project" value="InterPro"/>
</dbReference>
<dbReference type="SUPFAM" id="SSF52743">
    <property type="entry name" value="Subtilisin-like"/>
    <property type="match status" value="1"/>
</dbReference>
<dbReference type="EMBL" id="LSYV01000041">
    <property type="protein sequence ID" value="KXZ46876.1"/>
    <property type="molecule type" value="Genomic_DNA"/>
</dbReference>
<keyword evidence="3" id="KW-0378">Hydrolase</keyword>
<gene>
    <name evidence="7" type="ORF">GPECTOR_40g610</name>
</gene>
<dbReference type="PRINTS" id="PR00723">
    <property type="entry name" value="SUBTILISIN"/>
</dbReference>
<dbReference type="PROSITE" id="PS51892">
    <property type="entry name" value="SUBTILASE"/>
    <property type="match status" value="1"/>
</dbReference>
<dbReference type="InterPro" id="IPR000209">
    <property type="entry name" value="Peptidase_S8/S53_dom"/>
</dbReference>
<dbReference type="Proteomes" id="UP000075714">
    <property type="component" value="Unassembled WGS sequence"/>
</dbReference>
<comment type="similarity">
    <text evidence="1 5">Belongs to the peptidase S8 family.</text>
</comment>
<dbReference type="Pfam" id="PF00082">
    <property type="entry name" value="Peptidase_S8"/>
    <property type="match status" value="1"/>
</dbReference>
<proteinExistence type="inferred from homology"/>
<protein>
    <recommendedName>
        <fullName evidence="6">Peptidase S8/S53 domain-containing protein</fullName>
    </recommendedName>
</protein>
<evidence type="ECO:0000256" key="4">
    <source>
        <dbReference type="ARBA" id="ARBA00022825"/>
    </source>
</evidence>
<dbReference type="PANTHER" id="PTHR43399">
    <property type="entry name" value="SUBTILISIN-RELATED"/>
    <property type="match status" value="1"/>
</dbReference>
<reference evidence="8" key="1">
    <citation type="journal article" date="2016" name="Nat. Commun.">
        <title>The Gonium pectorale genome demonstrates co-option of cell cycle regulation during the evolution of multicellularity.</title>
        <authorList>
            <person name="Hanschen E.R."/>
            <person name="Marriage T.N."/>
            <person name="Ferris P.J."/>
            <person name="Hamaji T."/>
            <person name="Toyoda A."/>
            <person name="Fujiyama A."/>
            <person name="Neme R."/>
            <person name="Noguchi H."/>
            <person name="Minakuchi Y."/>
            <person name="Suzuki M."/>
            <person name="Kawai-Toyooka H."/>
            <person name="Smith D.R."/>
            <person name="Sparks H."/>
            <person name="Anderson J."/>
            <person name="Bakaric R."/>
            <person name="Luria V."/>
            <person name="Karger A."/>
            <person name="Kirschner M.W."/>
            <person name="Durand P.M."/>
            <person name="Michod R.E."/>
            <person name="Nozaki H."/>
            <person name="Olson B.J."/>
        </authorList>
    </citation>
    <scope>NUCLEOTIDE SEQUENCE [LARGE SCALE GENOMIC DNA]</scope>
    <source>
        <strain evidence="8">NIES-2863</strain>
    </source>
</reference>
<evidence type="ECO:0000313" key="7">
    <source>
        <dbReference type="EMBL" id="KXZ46876.1"/>
    </source>
</evidence>
<keyword evidence="8" id="KW-1185">Reference proteome</keyword>
<evidence type="ECO:0000256" key="2">
    <source>
        <dbReference type="ARBA" id="ARBA00022670"/>
    </source>
</evidence>
<dbReference type="PROSITE" id="PS00136">
    <property type="entry name" value="SUBTILASE_ASP"/>
    <property type="match status" value="1"/>
</dbReference>
<evidence type="ECO:0000256" key="1">
    <source>
        <dbReference type="ARBA" id="ARBA00011073"/>
    </source>
</evidence>
<dbReference type="InterPro" id="IPR015500">
    <property type="entry name" value="Peptidase_S8_subtilisin-rel"/>
</dbReference>
<evidence type="ECO:0000313" key="8">
    <source>
        <dbReference type="Proteomes" id="UP000075714"/>
    </source>
</evidence>
<evidence type="ECO:0000259" key="6">
    <source>
        <dbReference type="Pfam" id="PF00082"/>
    </source>
</evidence>
<keyword evidence="4" id="KW-0720">Serine protease</keyword>
<comment type="caution">
    <text evidence="7">The sequence shown here is derived from an EMBL/GenBank/DDBJ whole genome shotgun (WGS) entry which is preliminary data.</text>
</comment>
<dbReference type="STRING" id="33097.A0A150GAK1"/>
<dbReference type="InterPro" id="IPR023827">
    <property type="entry name" value="Peptidase_S8_Asp-AS"/>
</dbReference>
<dbReference type="Gene3D" id="3.40.50.200">
    <property type="entry name" value="Peptidase S8/S53 domain"/>
    <property type="match status" value="1"/>
</dbReference>
<dbReference type="InterPro" id="IPR051048">
    <property type="entry name" value="Peptidase_S8/S53_subtilisin"/>
</dbReference>
<dbReference type="OrthoDB" id="5139247at2759"/>
<dbReference type="AlphaFoldDB" id="A0A150GAK1"/>
<comment type="caution">
    <text evidence="5">Lacks conserved residue(s) required for the propagation of feature annotation.</text>
</comment>
<name>A0A150GAK1_GONPE</name>
<dbReference type="InterPro" id="IPR036852">
    <property type="entry name" value="Peptidase_S8/S53_dom_sf"/>
</dbReference>
<accession>A0A150GAK1</accession>
<keyword evidence="2" id="KW-0645">Protease</keyword>
<evidence type="ECO:0000256" key="5">
    <source>
        <dbReference type="PROSITE-ProRule" id="PRU01240"/>
    </source>
</evidence>
<dbReference type="PANTHER" id="PTHR43399:SF4">
    <property type="entry name" value="CELL WALL-ASSOCIATED PROTEASE"/>
    <property type="match status" value="1"/>
</dbReference>
<evidence type="ECO:0000256" key="3">
    <source>
        <dbReference type="ARBA" id="ARBA00022801"/>
    </source>
</evidence>
<dbReference type="GO" id="GO:0006508">
    <property type="term" value="P:proteolysis"/>
    <property type="evidence" value="ECO:0007669"/>
    <property type="project" value="UniProtKB-KW"/>
</dbReference>
<sequence length="273" mass="28648">MQYQHRTVICLAVSLGVFAVIAVVVPPVCMLKGCSTTSPAPPEKESINRLIVNFDTLGKTVKSIVPPLLYDYISEQLLTSSGIQVVTFPDAVVLEQVRQLILTQPDLANLLQDQKLAAPPVNDAILNGIGAADGGGSGSGAGSSPSRRLGADVEGRLLQAAATGVNNEETLWQRPVVDYTGAWEITEGVPSVVVAVVDTGCDLNHPDLKPSLWTNPGEIGGNNIDDDGNGYVDDVYGYDFAGNCGNDWRSSNTAGCGALPNPQDPRGHGTHCA</sequence>
<organism evidence="7 8">
    <name type="scientific">Gonium pectorale</name>
    <name type="common">Green alga</name>
    <dbReference type="NCBI Taxonomy" id="33097"/>
    <lineage>
        <taxon>Eukaryota</taxon>
        <taxon>Viridiplantae</taxon>
        <taxon>Chlorophyta</taxon>
        <taxon>core chlorophytes</taxon>
        <taxon>Chlorophyceae</taxon>
        <taxon>CS clade</taxon>
        <taxon>Chlamydomonadales</taxon>
        <taxon>Volvocaceae</taxon>
        <taxon>Gonium</taxon>
    </lineage>
</organism>